<dbReference type="Pfam" id="PF13855">
    <property type="entry name" value="LRR_8"/>
    <property type="match status" value="4"/>
</dbReference>
<dbReference type="VEuPathDB" id="VectorBase:ASTEI20_042064"/>
<feature type="signal peptide" evidence="1">
    <location>
        <begin position="1"/>
        <end position="15"/>
    </location>
</feature>
<reference evidence="3" key="1">
    <citation type="journal article" date="2014" name="Genome Biol.">
        <title>Genome analysis of a major urban malaria vector mosquito, Anopheles stephensi.</title>
        <authorList>
            <person name="Jiang X."/>
            <person name="Peery A."/>
            <person name="Hall A.B."/>
            <person name="Sharma A."/>
            <person name="Chen X.G."/>
            <person name="Waterhouse R.M."/>
            <person name="Komissarov A."/>
            <person name="Riehle M.M."/>
            <person name="Shouche Y."/>
            <person name="Sharakhova M.V."/>
            <person name="Lawson D."/>
            <person name="Pakpour N."/>
            <person name="Arensburger P."/>
            <person name="Davidson V.L."/>
            <person name="Eiglmeier K."/>
            <person name="Emrich S."/>
            <person name="George P."/>
            <person name="Kennedy R.C."/>
            <person name="Mane S.P."/>
            <person name="Maslen G."/>
            <person name="Oringanje C."/>
            <person name="Qi Y."/>
            <person name="Settlage R."/>
            <person name="Tojo M."/>
            <person name="Tubio J.M."/>
            <person name="Unger M.F."/>
            <person name="Wang B."/>
            <person name="Vernick K.D."/>
            <person name="Ribeiro J.M."/>
            <person name="James A.A."/>
            <person name="Michel K."/>
            <person name="Riehle M.A."/>
            <person name="Luckhart S."/>
            <person name="Sharakhov I.V."/>
            <person name="Tu Z."/>
        </authorList>
    </citation>
    <scope>NUCLEOTIDE SEQUENCE [LARGE SCALE GENOMIC DNA]</scope>
    <source>
        <strain evidence="3">Indian</strain>
    </source>
</reference>
<dbReference type="Proteomes" id="UP000076408">
    <property type="component" value="Unassembled WGS sequence"/>
</dbReference>
<dbReference type="VEuPathDB" id="VectorBase:ASTE005026"/>
<dbReference type="PANTHER" id="PTHR45712:SF22">
    <property type="entry name" value="INSULIN-LIKE GROWTH FACTOR-BINDING PROTEIN COMPLEX ACID LABILE SUBUNIT"/>
    <property type="match status" value="1"/>
</dbReference>
<keyword evidence="3" id="KW-1185">Reference proteome</keyword>
<dbReference type="InterPro" id="IPR001611">
    <property type="entry name" value="Leu-rich_rpt"/>
</dbReference>
<organism evidence="2 3">
    <name type="scientific">Anopheles stephensi</name>
    <name type="common">Indo-Pakistan malaria mosquito</name>
    <dbReference type="NCBI Taxonomy" id="30069"/>
    <lineage>
        <taxon>Eukaryota</taxon>
        <taxon>Metazoa</taxon>
        <taxon>Ecdysozoa</taxon>
        <taxon>Arthropoda</taxon>
        <taxon>Hexapoda</taxon>
        <taxon>Insecta</taxon>
        <taxon>Pterygota</taxon>
        <taxon>Neoptera</taxon>
        <taxon>Endopterygota</taxon>
        <taxon>Diptera</taxon>
        <taxon>Nematocera</taxon>
        <taxon>Culicoidea</taxon>
        <taxon>Culicidae</taxon>
        <taxon>Anophelinae</taxon>
        <taxon>Anopheles</taxon>
    </lineage>
</organism>
<dbReference type="STRING" id="30069.A0A182YMB9"/>
<dbReference type="InterPro" id="IPR050333">
    <property type="entry name" value="SLRP"/>
</dbReference>
<reference evidence="2" key="2">
    <citation type="submission" date="2020-05" db="UniProtKB">
        <authorList>
            <consortium name="EnsemblMetazoa"/>
        </authorList>
    </citation>
    <scope>IDENTIFICATION</scope>
    <source>
        <strain evidence="2">Indian</strain>
    </source>
</reference>
<accession>A0A182YMB9</accession>
<feature type="chain" id="PRO_5046057253" description="Chaoptin" evidence="1">
    <location>
        <begin position="16"/>
        <end position="1596"/>
    </location>
</feature>
<sequence length="1596" mass="181575">MLLLVSLTPSPPTAAFQFTCAEMLCTITRWTPKEEGTFLLAHIPEKTVILKFVNLKSYLFNYEVLRNATRNGITVQILRSPVHRALMPASINVVFTKLAQTYLRDILFERGNVMLESLSIIESRLKSVPATIVHLTVVRHIEITQAFIEALNLNLLSKLLHLEELNFCNNKIRHLNVAVKSDEDFPNLKVIYLASNQLTTLNLHSFNGMRLLQTLDFRKNRITRAEGPLVSDSLRSIILSGNRIKAMSCCGWNLTSLTSFEINGNLLSWLPTCVEEAFPNIDYLSFKSNALEDINVGQSVITMKYVRNIDLGYNRLTSAVFSGVSLSLLMLNLENNRITKLSVPVAGYGLKIIVSCNAIEQFDLKSLSPNVTHLQMSHNPIDCSFDKALMLSDEEIDAIIVWSTLLQPSPALRFYCDGEFTCNIWNWNPRDEGTFVLDHIPKTHGSLELHNLLLSSTSSKLFQIFEATRKSEDASLTMKMSAVRNFVLEDGATLTSLTFDRTHLSTISFGVGCSLQNLTINRSKVSHLPTSIGELKALNRFTLNHTPVQAVNLHVITELPRLMYMDLTGNRIHSLYCTPGVVQVPMLSTLYLGENRLRSINMNLFNTMKSLENLDLSHNLITAMAGSFVSSSLKTLNLSFNRLLVFDSCHWSLPTIYSLVVNNNLFQSLPRCLEQTFSSVVFIDMHNNRLAQDEMFRFGKLEHLEYLTLDHNQLTHVTLNQRTLPKKLSFLSLTNNKLTHFEMPYAPSTDAFVDVKGNCIASVDWRQVSSNLTKLIMEDNPLDCSLTEAAYIRSVCLLLWSTVVPPSAALRFRCDPDYTCEIWNWNPREEGTFVLHHIPKTHGMLQLYNLLTSSASSKLFEAFETLRQRFKLTLRVTASALRNFVLEDYARYKSVEFEKTHLSTFSFGRNCSLLQLRIKRSQFSHLPKTIGRLNALQELTFSHSLIQAINLNVIAELSNLTFLDLSRNRIHSLYFTGDKVLIPNLVDVYLRENRLRSINMNLFGTMESLEKIDLSHNLISVISGSLASNRLTLLDLSFNQLHTLDCCKWSIPNVYNLEANGNFFQKLPKCIERAMVNVSFLNFDSNQLHPDEMFRIGKFALLKALTIAHNQLTHVTLDERTQPKSMKYLNLGHNRLSQLEVPYVPGNDHYIDFASNCIASVDWDKISTNLTRLGMGGNPLDCSLTDMNCDRANLTCFANEAKHCDTSSCTITDWNPQLDGPLAVEQAMDDAMYLIFKNLTQSTIIFNRIDQLNERREFNIYIEKSPAVQSVSVSSRARIASLYLTETNLRQVEIEKLNTNLRYFTIAESRELQTIPDSVAHLSRVKVLDIIKSRITSVNYTLFCKLQRLEHLNLCQNEIVSLEEYDMESDDFPCLKYMDLSNNLLQTVSMHYFSSMPVLETLDLSRNVLTSLEGSCRSASLRNLNLSHNRIASFSCCDWNLPRLAHFNVVSNTLERLPSCMEQAMPSVSFLELSGNVLSDGDHFWERLAELKQLQMLDVSHNRLTSLVWSSAVLSLRYVIVRNNHIKELSVPFAREGFNIDADCNLIERRDAISVSRNVTYLQMQCNPIDCSWNRELVRREEVHCVENLVPCNNCL</sequence>
<dbReference type="SUPFAM" id="SSF52058">
    <property type="entry name" value="L domain-like"/>
    <property type="match status" value="4"/>
</dbReference>
<dbReference type="VEuPathDB" id="VectorBase:ASTEI20_033312"/>
<dbReference type="PRINTS" id="PR00019">
    <property type="entry name" value="LEURICHRPT"/>
</dbReference>
<protein>
    <recommendedName>
        <fullName evidence="4">Chaoptin</fullName>
    </recommendedName>
</protein>
<dbReference type="VEuPathDB" id="VectorBase:ASTEI09605"/>
<dbReference type="EnsemblMetazoa" id="ASTEI09605-RA">
    <property type="protein sequence ID" value="ASTEI09605-PA"/>
    <property type="gene ID" value="ASTEI09605"/>
</dbReference>
<dbReference type="InterPro" id="IPR003591">
    <property type="entry name" value="Leu-rich_rpt_typical-subtyp"/>
</dbReference>
<dbReference type="InterPro" id="IPR032675">
    <property type="entry name" value="LRR_dom_sf"/>
</dbReference>
<keyword evidence="1" id="KW-0732">Signal</keyword>
<dbReference type="PANTHER" id="PTHR45712">
    <property type="entry name" value="AGAP008170-PA"/>
    <property type="match status" value="1"/>
</dbReference>
<dbReference type="SMART" id="SM00364">
    <property type="entry name" value="LRR_BAC"/>
    <property type="match status" value="9"/>
</dbReference>
<dbReference type="Gene3D" id="3.80.10.10">
    <property type="entry name" value="Ribonuclease Inhibitor"/>
    <property type="match status" value="7"/>
</dbReference>
<dbReference type="VEuPathDB" id="VectorBase:ASTEI20_032966"/>
<dbReference type="PROSITE" id="PS51450">
    <property type="entry name" value="LRR"/>
    <property type="match status" value="4"/>
</dbReference>
<evidence type="ECO:0000256" key="1">
    <source>
        <dbReference type="SAM" id="SignalP"/>
    </source>
</evidence>
<dbReference type="SMART" id="SM00365">
    <property type="entry name" value="LRR_SD22"/>
    <property type="match status" value="10"/>
</dbReference>
<evidence type="ECO:0000313" key="2">
    <source>
        <dbReference type="EnsemblMetazoa" id="ASTEI09605-PA"/>
    </source>
</evidence>
<proteinExistence type="predicted"/>
<evidence type="ECO:0008006" key="4">
    <source>
        <dbReference type="Google" id="ProtNLM"/>
    </source>
</evidence>
<dbReference type="GO" id="GO:0005615">
    <property type="term" value="C:extracellular space"/>
    <property type="evidence" value="ECO:0007669"/>
    <property type="project" value="TreeGrafter"/>
</dbReference>
<dbReference type="SMART" id="SM00369">
    <property type="entry name" value="LRR_TYP"/>
    <property type="match status" value="17"/>
</dbReference>
<evidence type="ECO:0000313" key="3">
    <source>
        <dbReference type="Proteomes" id="UP000076408"/>
    </source>
</evidence>
<dbReference type="VEuPathDB" id="VectorBase:ASTEI20_042509"/>
<name>A0A182YMB9_ANOST</name>